<dbReference type="EMBL" id="CP129968">
    <property type="protein sequence ID" value="WKK80507.1"/>
    <property type="molecule type" value="Genomic_DNA"/>
</dbReference>
<name>A0AA49GDN0_9BACT</name>
<sequence>MNEQEIDLMDELYFVQSYKDIKNELKWGDSVLQENLLSLHQKEFIKILVNHDEEYRANTYNPHEMDWEALYFLATKKGLLEHNGF</sequence>
<proteinExistence type="predicted"/>
<dbReference type="RefSeq" id="WP_302124979.1">
    <property type="nucleotide sequence ID" value="NZ_CP129968.2"/>
</dbReference>
<gene>
    <name evidence="1" type="ORF">QYS47_25780</name>
</gene>
<reference evidence="1" key="1">
    <citation type="submission" date="2023-08" db="EMBL/GenBank/DDBJ databases">
        <title>Comparative genomics and taxonomic characterization of three novel marine species of genus Marivirga.</title>
        <authorList>
            <person name="Muhammad N."/>
            <person name="Kim S.-G."/>
        </authorList>
    </citation>
    <scope>NUCLEOTIDE SEQUENCE</scope>
    <source>
        <strain evidence="1">BKB1-2</strain>
    </source>
</reference>
<accession>A0AA49GDN0</accession>
<dbReference type="AlphaFoldDB" id="A0AA49GDN0"/>
<dbReference type="KEGG" id="marp:QYS47_25780"/>
<evidence type="ECO:0000313" key="1">
    <source>
        <dbReference type="EMBL" id="WKK80507.1"/>
    </source>
</evidence>
<protein>
    <submittedName>
        <fullName evidence="1">Uncharacterized protein</fullName>
    </submittedName>
</protein>
<organism evidence="1">
    <name type="scientific">Marivirga arenosa</name>
    <dbReference type="NCBI Taxonomy" id="3059076"/>
    <lineage>
        <taxon>Bacteria</taxon>
        <taxon>Pseudomonadati</taxon>
        <taxon>Bacteroidota</taxon>
        <taxon>Cytophagia</taxon>
        <taxon>Cytophagales</taxon>
        <taxon>Marivirgaceae</taxon>
        <taxon>Marivirga</taxon>
    </lineage>
</organism>
<dbReference type="Proteomes" id="UP001232019">
    <property type="component" value="Chromosome"/>
</dbReference>